<dbReference type="KEGG" id="kne:92178447"/>
<dbReference type="RefSeq" id="XP_066805516.1">
    <property type="nucleotide sequence ID" value="XM_066944315.1"/>
</dbReference>
<dbReference type="PANTHER" id="PTHR31014:SF0">
    <property type="entry name" value="MITOCHONDRIAL TRANSLATION SYSTEM COMPONENT PET127-RELATED"/>
    <property type="match status" value="1"/>
</dbReference>
<accession>A0AAW0Z504</accession>
<evidence type="ECO:0000256" key="1">
    <source>
        <dbReference type="SAM" id="MobiDB-lite"/>
    </source>
</evidence>
<name>A0AAW0Z504_9TREE</name>
<feature type="region of interest" description="Disordered" evidence="1">
    <location>
        <begin position="444"/>
        <end position="488"/>
    </location>
</feature>
<feature type="region of interest" description="Disordered" evidence="1">
    <location>
        <begin position="45"/>
        <end position="127"/>
    </location>
</feature>
<reference evidence="2 3" key="1">
    <citation type="journal article" date="2024" name="bioRxiv">
        <title>Comparative genomics of Cryptococcus and Kwoniella reveals pathogenesis evolution and contrasting karyotype dynamics via intercentromeric recombination or chromosome fusion.</title>
        <authorList>
            <person name="Coelho M.A."/>
            <person name="David-Palma M."/>
            <person name="Shea T."/>
            <person name="Bowers K."/>
            <person name="McGinley-Smith S."/>
            <person name="Mohammad A.W."/>
            <person name="Gnirke A."/>
            <person name="Yurkov A.M."/>
            <person name="Nowrousian M."/>
            <person name="Sun S."/>
            <person name="Cuomo C.A."/>
            <person name="Heitman J."/>
        </authorList>
    </citation>
    <scope>NUCLEOTIDE SEQUENCE [LARGE SCALE GENOMIC DNA]</scope>
    <source>
        <strain evidence="2 3">CBS 13917</strain>
    </source>
</reference>
<sequence>MPRPTPLRLATLGFIHATASSSTSVPSVAALARPTLTAAAQQTAHLLRSQRSDTDSDASATITSQTPSIKTQGEAEQATDLTNARNLQEYRRRKVAPTLSIPTALKDNLPSFRRPTNKRKVTATAPSTGHISARNVTLQAPAYTPCATPALAYGTLTNLSRPFLNRKTLRSSGVPRTSPLHKTSQIYFAISGGKGVDLATLSQDFATEANFPTTDTPSTATNATTLKTSSAISSTATTLVFPAPASLTSRPAPAYRSVTIAQTTRTEATPSRTKETSKYASAGWTASSSPTITRPASSASNMSPCKFQPPSPPAHPPSTEIDQRVFGSTALADQAFKLSVSLLEILFHRCIAAFPDQPLDVIIKHTPKTHDVTAYIEPRDSTESPKPCQAITLTMENLLDDQPVVGPVIFSADKTKTPNSIARKGMQQQQQDLLAMTSLWAPEGQTAKSMSRDTPSATPKIKWRDPGPRQLQLRKEAKDSGKEYEQRKRSWKKGRVAWKI</sequence>
<dbReference type="GO" id="GO:0000964">
    <property type="term" value="P:mitochondrial RNA 5'-end processing"/>
    <property type="evidence" value="ECO:0007669"/>
    <property type="project" value="TreeGrafter"/>
</dbReference>
<feature type="compositionally biased region" description="Polar residues" evidence="1">
    <location>
        <begin position="284"/>
        <end position="303"/>
    </location>
</feature>
<evidence type="ECO:0000313" key="2">
    <source>
        <dbReference type="EMBL" id="KAK8866037.1"/>
    </source>
</evidence>
<feature type="compositionally biased region" description="Polar residues" evidence="1">
    <location>
        <begin position="57"/>
        <end position="71"/>
    </location>
</feature>
<feature type="compositionally biased region" description="Polar residues" evidence="1">
    <location>
        <begin position="446"/>
        <end position="457"/>
    </location>
</feature>
<dbReference type="InterPro" id="IPR013943">
    <property type="entry name" value="Pet127"/>
</dbReference>
<gene>
    <name evidence="2" type="ORF">IAR55_001188</name>
</gene>
<feature type="compositionally biased region" description="Basic and acidic residues" evidence="1">
    <location>
        <begin position="462"/>
        <end position="488"/>
    </location>
</feature>
<evidence type="ECO:0000313" key="3">
    <source>
        <dbReference type="Proteomes" id="UP001388673"/>
    </source>
</evidence>
<dbReference type="AlphaFoldDB" id="A0AAW0Z504"/>
<comment type="caution">
    <text evidence="2">The sequence shown here is derived from an EMBL/GenBank/DDBJ whole genome shotgun (WGS) entry which is preliminary data.</text>
</comment>
<dbReference type="GO" id="GO:0005740">
    <property type="term" value="C:mitochondrial envelope"/>
    <property type="evidence" value="ECO:0007669"/>
    <property type="project" value="TreeGrafter"/>
</dbReference>
<dbReference type="GeneID" id="92178447"/>
<feature type="region of interest" description="Disordered" evidence="1">
    <location>
        <begin position="261"/>
        <end position="318"/>
    </location>
</feature>
<protein>
    <submittedName>
        <fullName evidence="2">Uncharacterized protein</fullName>
    </submittedName>
</protein>
<feature type="compositionally biased region" description="Pro residues" evidence="1">
    <location>
        <begin position="307"/>
        <end position="316"/>
    </location>
</feature>
<dbReference type="PANTHER" id="PTHR31014">
    <property type="entry name" value="MITOCHONDRIAL TRANSLATION SYSTEM COMPONENT PET127-RELATED"/>
    <property type="match status" value="1"/>
</dbReference>
<proteinExistence type="predicted"/>
<keyword evidence="3" id="KW-1185">Reference proteome</keyword>
<feature type="compositionally biased region" description="Polar residues" evidence="1">
    <location>
        <begin position="261"/>
        <end position="271"/>
    </location>
</feature>
<dbReference type="Proteomes" id="UP001388673">
    <property type="component" value="Unassembled WGS sequence"/>
</dbReference>
<dbReference type="EMBL" id="JBCAWK010000002">
    <property type="protein sequence ID" value="KAK8866037.1"/>
    <property type="molecule type" value="Genomic_DNA"/>
</dbReference>
<organism evidence="2 3">
    <name type="scientific">Kwoniella newhampshirensis</name>
    <dbReference type="NCBI Taxonomy" id="1651941"/>
    <lineage>
        <taxon>Eukaryota</taxon>
        <taxon>Fungi</taxon>
        <taxon>Dikarya</taxon>
        <taxon>Basidiomycota</taxon>
        <taxon>Agaricomycotina</taxon>
        <taxon>Tremellomycetes</taxon>
        <taxon>Tremellales</taxon>
        <taxon>Cryptococcaceae</taxon>
        <taxon>Kwoniella</taxon>
    </lineage>
</organism>